<evidence type="ECO:0000256" key="4">
    <source>
        <dbReference type="ARBA" id="ARBA00023136"/>
    </source>
</evidence>
<dbReference type="GO" id="GO:0005739">
    <property type="term" value="C:mitochondrion"/>
    <property type="evidence" value="ECO:0007669"/>
    <property type="project" value="TreeGrafter"/>
</dbReference>
<evidence type="ECO:0008006" key="8">
    <source>
        <dbReference type="Google" id="ProtNLM"/>
    </source>
</evidence>
<dbReference type="GO" id="GO:0016020">
    <property type="term" value="C:membrane"/>
    <property type="evidence" value="ECO:0007669"/>
    <property type="project" value="UniProtKB-SubCell"/>
</dbReference>
<sequence length="894" mass="94468">MRPDKLLALKTAFDALQPLGLSGRPDMFVFRSGGGEADVRMVYLLQLSLVERDDLEVVQLSVFGLDPPTEEISKGLVGHLREKIEEQTMAKFARFLPQNPNTKLSPADIAFLRPASVPAVAAALIPLPPLLWQIEAGHAEWLGWLRSCGRQLRPLGWHVLTHTESADDTLVLLHVPPQRANNVLLARGINESKGLLCAFITLTRSPGDAQENVPLHGDATELQSSAMPREQLVRVLGSPHGSSAESENPSLYSLKIRAWGRRIGPDDAESSAYASGLLEQLCLSLGASVVEEELVAALPPLGERPTQLQIKRIWSSICSANALGSAAATNIARPLRLPAWALPHAASLLSSSLAEMVALHEPPIILCKRGNSSTFLEAPSTCSSKGALVPDQDGVPASDGSGADELGKGSACTPDDGGARTSDGGAPTPDEGGTPAPDLVGARATAEGGIPAPEEGDTPAPPEGGDTPAPLDDVPAADGVGVPAPDGASVPAPDEDGEPARHTAGLEATHQEGERRLLLSTERTLPTEKLFKLDGQESRPSSGFAGNEESTEHDFLGIDAELDALYFDFHVHHCTPRKSVVQEPPPASEVAEPSCNAVASLLRLCHEFPHPPKGARSTVITGDAKGPLASLSLVDGYVEFLLERGFIPSPSSQITPSGDALKSASLSYKSPEFLQEIHLLPCGCLGALAFALPPPLSAARELPTPEETLADMSETLQESPELTRAMVEQMDARTRAELSRAWAACKAEPAPPPAAWQLRRLAVLSGLPMVGFGFMDNLIMILAGDYIDSSLCFALGLSTMCAAGLGNIISDVVGLAAAGPIELALKHLKVESHNLGPSQLKTWSVVTAKYAGRAIGMVLGCLIGMCPLLFPEEHRLWKSRRQLEMGGDEAGARG</sequence>
<organism evidence="6 7">
    <name type="scientific">Prymnesium parvum</name>
    <name type="common">Toxic golden alga</name>
    <dbReference type="NCBI Taxonomy" id="97485"/>
    <lineage>
        <taxon>Eukaryota</taxon>
        <taxon>Haptista</taxon>
        <taxon>Haptophyta</taxon>
        <taxon>Prymnesiophyceae</taxon>
        <taxon>Prymnesiales</taxon>
        <taxon>Prymnesiaceae</taxon>
        <taxon>Prymnesium</taxon>
    </lineage>
</organism>
<evidence type="ECO:0000313" key="6">
    <source>
        <dbReference type="EMBL" id="KAL1498759.1"/>
    </source>
</evidence>
<dbReference type="EMBL" id="JBGBPQ010000027">
    <property type="protein sequence ID" value="KAL1498759.1"/>
    <property type="molecule type" value="Genomic_DNA"/>
</dbReference>
<evidence type="ECO:0000313" key="7">
    <source>
        <dbReference type="Proteomes" id="UP001515480"/>
    </source>
</evidence>
<gene>
    <name evidence="6" type="ORF">AB1Y20_014069</name>
</gene>
<dbReference type="AlphaFoldDB" id="A0AB34IEZ0"/>
<dbReference type="InterPro" id="IPR019537">
    <property type="entry name" value="TMEM65"/>
</dbReference>
<keyword evidence="2" id="KW-0812">Transmembrane</keyword>
<accession>A0AB34IEZ0</accession>
<protein>
    <recommendedName>
        <fullName evidence="8">Transmembrane protein 65</fullName>
    </recommendedName>
</protein>
<dbReference type="Proteomes" id="UP001515480">
    <property type="component" value="Unassembled WGS sequence"/>
</dbReference>
<dbReference type="PANTHER" id="PTHR21706">
    <property type="entry name" value="TRANSMEMBRANE PROTEIN 65"/>
    <property type="match status" value="1"/>
</dbReference>
<dbReference type="PANTHER" id="PTHR21706:SF15">
    <property type="entry name" value="TRANSMEMBRANE PROTEIN 65"/>
    <property type="match status" value="1"/>
</dbReference>
<feature type="region of interest" description="Disordered" evidence="5">
    <location>
        <begin position="379"/>
        <end position="523"/>
    </location>
</feature>
<name>A0AB34IEZ0_PRYPA</name>
<evidence type="ECO:0000256" key="3">
    <source>
        <dbReference type="ARBA" id="ARBA00022989"/>
    </source>
</evidence>
<keyword evidence="4" id="KW-0472">Membrane</keyword>
<proteinExistence type="predicted"/>
<keyword evidence="3" id="KW-1133">Transmembrane helix</keyword>
<comment type="caution">
    <text evidence="6">The sequence shown here is derived from an EMBL/GenBank/DDBJ whole genome shotgun (WGS) entry which is preliminary data.</text>
</comment>
<comment type="subcellular location">
    <subcellularLocation>
        <location evidence="1">Membrane</location>
        <topology evidence="1">Multi-pass membrane protein</topology>
    </subcellularLocation>
</comment>
<keyword evidence="7" id="KW-1185">Reference proteome</keyword>
<evidence type="ECO:0000256" key="5">
    <source>
        <dbReference type="SAM" id="MobiDB-lite"/>
    </source>
</evidence>
<reference evidence="6 7" key="1">
    <citation type="journal article" date="2024" name="Science">
        <title>Giant polyketide synthase enzymes in the biosynthesis of giant marine polyether toxins.</title>
        <authorList>
            <person name="Fallon T.R."/>
            <person name="Shende V.V."/>
            <person name="Wierzbicki I.H."/>
            <person name="Pendleton A.L."/>
            <person name="Watervoot N.F."/>
            <person name="Auber R.P."/>
            <person name="Gonzalez D.J."/>
            <person name="Wisecaver J.H."/>
            <person name="Moore B.S."/>
        </authorList>
    </citation>
    <scope>NUCLEOTIDE SEQUENCE [LARGE SCALE GENOMIC DNA]</scope>
    <source>
        <strain evidence="6 7">12B1</strain>
    </source>
</reference>
<evidence type="ECO:0000256" key="1">
    <source>
        <dbReference type="ARBA" id="ARBA00004141"/>
    </source>
</evidence>
<dbReference type="Pfam" id="PF10507">
    <property type="entry name" value="TMEM65"/>
    <property type="match status" value="1"/>
</dbReference>
<evidence type="ECO:0000256" key="2">
    <source>
        <dbReference type="ARBA" id="ARBA00022692"/>
    </source>
</evidence>